<dbReference type="PROSITE" id="PS50157">
    <property type="entry name" value="ZINC_FINGER_C2H2_2"/>
    <property type="match status" value="1"/>
</dbReference>
<evidence type="ECO:0000256" key="2">
    <source>
        <dbReference type="SAM" id="MobiDB-lite"/>
    </source>
</evidence>
<keyword evidence="1" id="KW-0479">Metal-binding</keyword>
<dbReference type="InterPro" id="IPR013087">
    <property type="entry name" value="Znf_C2H2_type"/>
</dbReference>
<evidence type="ECO:0000256" key="1">
    <source>
        <dbReference type="PROSITE-ProRule" id="PRU00042"/>
    </source>
</evidence>
<evidence type="ECO:0000313" key="4">
    <source>
        <dbReference type="EMBL" id="EEF32029.1"/>
    </source>
</evidence>
<reference evidence="5" key="1">
    <citation type="journal article" date="2010" name="Nat. Biotechnol.">
        <title>Draft genome sequence of the oilseed species Ricinus communis.</title>
        <authorList>
            <person name="Chan A.P."/>
            <person name="Crabtree J."/>
            <person name="Zhao Q."/>
            <person name="Lorenzi H."/>
            <person name="Orvis J."/>
            <person name="Puiu D."/>
            <person name="Melake-Berhan A."/>
            <person name="Jones K.M."/>
            <person name="Redman J."/>
            <person name="Chen G."/>
            <person name="Cahoon E.B."/>
            <person name="Gedil M."/>
            <person name="Stanke M."/>
            <person name="Haas B.J."/>
            <person name="Wortman J.R."/>
            <person name="Fraser-Liggett C.M."/>
            <person name="Ravel J."/>
            <person name="Rabinowicz P.D."/>
        </authorList>
    </citation>
    <scope>NUCLEOTIDE SEQUENCE [LARGE SCALE GENOMIC DNA]</scope>
    <source>
        <strain evidence="5">cv. Hale</strain>
    </source>
</reference>
<dbReference type="KEGG" id="rcu:8287219"/>
<gene>
    <name evidence="4" type="ORF">RCOM_0279060</name>
</gene>
<name>B9SWJ9_RICCO</name>
<dbReference type="InterPro" id="IPR045320">
    <property type="entry name" value="JAGGED/SL1-like"/>
</dbReference>
<dbReference type="PANTHER" id="PTHR45730:SF112">
    <property type="entry name" value="C2H2-TYPE DOMAIN-CONTAINING PROTEIN"/>
    <property type="match status" value="1"/>
</dbReference>
<dbReference type="InterPro" id="IPR036236">
    <property type="entry name" value="Znf_C2H2_sf"/>
</dbReference>
<dbReference type="GO" id="GO:0008270">
    <property type="term" value="F:zinc ion binding"/>
    <property type="evidence" value="ECO:0007669"/>
    <property type="project" value="UniProtKB-KW"/>
</dbReference>
<dbReference type="eggNOG" id="ENOG502SYKN">
    <property type="taxonomic scope" value="Eukaryota"/>
</dbReference>
<feature type="region of interest" description="Disordered" evidence="2">
    <location>
        <begin position="45"/>
        <end position="68"/>
    </location>
</feature>
<dbReference type="AlphaFoldDB" id="B9SWJ9"/>
<feature type="region of interest" description="Disordered" evidence="2">
    <location>
        <begin position="207"/>
        <end position="232"/>
    </location>
</feature>
<evidence type="ECO:0000313" key="5">
    <source>
        <dbReference type="Proteomes" id="UP000008311"/>
    </source>
</evidence>
<dbReference type="STRING" id="3988.B9SWJ9"/>
<accession>B9SWJ9</accession>
<sequence length="245" mass="27002">MQSKTNSCESSNTGSIRRATSIGSLLTLNQPDVYICTRCSRGFPSSQSLGGHQNAHRRERNAERRVMQEERKSILEKIKRTEMNILSSTRPWGASPPPKPTPTDHQYLKPHFAISLDKLGHDHNGPLAGLKPFLDFQVQVGMGIIGLPPASASMAAANSDHHEVPSHDEIDLEIEGDELPYVAVPTGDDNNQNNPTTELMPWELIQFPDSDSSTGQVEEEAGSMKGKKKSNKVTIKKDLDLNLKL</sequence>
<dbReference type="Proteomes" id="UP000008311">
    <property type="component" value="Unassembled WGS sequence"/>
</dbReference>
<dbReference type="PANTHER" id="PTHR45730">
    <property type="entry name" value="ZINC FINGER PROTEIN JAGGED"/>
    <property type="match status" value="1"/>
</dbReference>
<keyword evidence="5" id="KW-1185">Reference proteome</keyword>
<dbReference type="SUPFAM" id="SSF57667">
    <property type="entry name" value="beta-beta-alpha zinc fingers"/>
    <property type="match status" value="1"/>
</dbReference>
<proteinExistence type="predicted"/>
<keyword evidence="1" id="KW-0863">Zinc-finger</keyword>
<dbReference type="PROSITE" id="PS00028">
    <property type="entry name" value="ZINC_FINGER_C2H2_1"/>
    <property type="match status" value="1"/>
</dbReference>
<dbReference type="GO" id="GO:0003700">
    <property type="term" value="F:DNA-binding transcription factor activity"/>
    <property type="evidence" value="ECO:0007669"/>
    <property type="project" value="InterPro"/>
</dbReference>
<dbReference type="OrthoDB" id="837291at2759"/>
<keyword evidence="1" id="KW-0862">Zinc</keyword>
<evidence type="ECO:0000259" key="3">
    <source>
        <dbReference type="PROSITE" id="PS50157"/>
    </source>
</evidence>
<feature type="domain" description="C2H2-type" evidence="3">
    <location>
        <begin position="34"/>
        <end position="61"/>
    </location>
</feature>
<dbReference type="Pfam" id="PF13912">
    <property type="entry name" value="zf-C2H2_6"/>
    <property type="match status" value="1"/>
</dbReference>
<protein>
    <recommendedName>
        <fullName evidence="3">C2H2-type domain-containing protein</fullName>
    </recommendedName>
</protein>
<dbReference type="EMBL" id="EQ974200">
    <property type="protein sequence ID" value="EEF32029.1"/>
    <property type="molecule type" value="Genomic_DNA"/>
</dbReference>
<dbReference type="Gene3D" id="3.30.160.60">
    <property type="entry name" value="Classic Zinc Finger"/>
    <property type="match status" value="1"/>
</dbReference>
<dbReference type="InParanoid" id="B9SWJ9"/>
<organism evidence="4 5">
    <name type="scientific">Ricinus communis</name>
    <name type="common">Castor bean</name>
    <dbReference type="NCBI Taxonomy" id="3988"/>
    <lineage>
        <taxon>Eukaryota</taxon>
        <taxon>Viridiplantae</taxon>
        <taxon>Streptophyta</taxon>
        <taxon>Embryophyta</taxon>
        <taxon>Tracheophyta</taxon>
        <taxon>Spermatophyta</taxon>
        <taxon>Magnoliopsida</taxon>
        <taxon>eudicotyledons</taxon>
        <taxon>Gunneridae</taxon>
        <taxon>Pentapetalae</taxon>
        <taxon>rosids</taxon>
        <taxon>fabids</taxon>
        <taxon>Malpighiales</taxon>
        <taxon>Euphorbiaceae</taxon>
        <taxon>Acalyphoideae</taxon>
        <taxon>Acalypheae</taxon>
        <taxon>Ricinus</taxon>
    </lineage>
</organism>